<reference evidence="3 4" key="1">
    <citation type="submission" date="2017-05" db="EMBL/GenBank/DDBJ databases">
        <title>Complete and WGS of Bordetella genogroups.</title>
        <authorList>
            <person name="Spilker T."/>
            <person name="LiPuma J."/>
        </authorList>
    </citation>
    <scope>NUCLEOTIDE SEQUENCE [LARGE SCALE GENOMIC DNA]</scope>
    <source>
        <strain evidence="3 4">AU9919</strain>
    </source>
</reference>
<dbReference type="InterPro" id="IPR003719">
    <property type="entry name" value="Phenazine_PhzF-like"/>
</dbReference>
<name>A0A261TXB0_9BORD</name>
<accession>A0A261TXB0</accession>
<dbReference type="AlphaFoldDB" id="A0A261TXB0"/>
<sequence length="304" mass="32479">MRYRYVTADVFTSQAYCGNPLAVVLDAEGLSTEQMQIIAREFNYSETSFVLPPKDPANTAWVRIFTPDREMPFAGHPNIGTAVVLARELAIAGRVVPDEFVFEEIAGLVRISLARGEQGIDGAELLAPQPLSLGSKVPVESVARALRLNVSDIEVSEHVPQVASVGAPFLIAQLASRDALRRIVPDANEYAALLPLDGAKSIYAYTTDTAADTIDSPTDIQARMFTGRMTEDPATGSATVAATALRASLRGDGTLRLRVGQGVDMGRASLLLARAEHRPDGIWANVAGQAVVVMEGSLLPPLAR</sequence>
<proteinExistence type="inferred from homology"/>
<dbReference type="NCBIfam" id="TIGR00654">
    <property type="entry name" value="PhzF_family"/>
    <property type="match status" value="1"/>
</dbReference>
<dbReference type="RefSeq" id="WP_094838542.1">
    <property type="nucleotide sequence ID" value="NZ_NEVQ01000017.1"/>
</dbReference>
<evidence type="ECO:0000256" key="2">
    <source>
        <dbReference type="PIRSR" id="PIRSR016184-1"/>
    </source>
</evidence>
<dbReference type="Proteomes" id="UP000216885">
    <property type="component" value="Unassembled WGS sequence"/>
</dbReference>
<evidence type="ECO:0000313" key="3">
    <source>
        <dbReference type="EMBL" id="OZI54334.1"/>
    </source>
</evidence>
<dbReference type="Gene3D" id="3.10.310.10">
    <property type="entry name" value="Diaminopimelate Epimerase, Chain A, domain 1"/>
    <property type="match status" value="2"/>
</dbReference>
<feature type="active site" evidence="2">
    <location>
        <position position="46"/>
    </location>
</feature>
<dbReference type="SUPFAM" id="SSF54506">
    <property type="entry name" value="Diaminopimelate epimerase-like"/>
    <property type="match status" value="1"/>
</dbReference>
<dbReference type="PIRSF" id="PIRSF016184">
    <property type="entry name" value="PhzC_PhzF"/>
    <property type="match status" value="1"/>
</dbReference>
<dbReference type="PANTHER" id="PTHR13774:SF32">
    <property type="entry name" value="ANTISENSE-ENHANCING SEQUENCE 1"/>
    <property type="match status" value="1"/>
</dbReference>
<dbReference type="PANTHER" id="PTHR13774">
    <property type="entry name" value="PHENAZINE BIOSYNTHESIS PROTEIN"/>
    <property type="match status" value="1"/>
</dbReference>
<evidence type="ECO:0000313" key="4">
    <source>
        <dbReference type="Proteomes" id="UP000216885"/>
    </source>
</evidence>
<dbReference type="Pfam" id="PF02567">
    <property type="entry name" value="PhzC-PhzF"/>
    <property type="match status" value="1"/>
</dbReference>
<organism evidence="3 4">
    <name type="scientific">Bordetella genomosp. 4</name>
    <dbReference type="NCBI Taxonomy" id="463044"/>
    <lineage>
        <taxon>Bacteria</taxon>
        <taxon>Pseudomonadati</taxon>
        <taxon>Pseudomonadota</taxon>
        <taxon>Betaproteobacteria</taxon>
        <taxon>Burkholderiales</taxon>
        <taxon>Alcaligenaceae</taxon>
        <taxon>Bordetella</taxon>
    </lineage>
</organism>
<protein>
    <submittedName>
        <fullName evidence="3">PhzF family phenazine biosynthesis protein</fullName>
    </submittedName>
</protein>
<evidence type="ECO:0000256" key="1">
    <source>
        <dbReference type="ARBA" id="ARBA00008270"/>
    </source>
</evidence>
<dbReference type="GO" id="GO:0005737">
    <property type="term" value="C:cytoplasm"/>
    <property type="evidence" value="ECO:0007669"/>
    <property type="project" value="TreeGrafter"/>
</dbReference>
<dbReference type="EMBL" id="NEVQ01000017">
    <property type="protein sequence ID" value="OZI54334.1"/>
    <property type="molecule type" value="Genomic_DNA"/>
</dbReference>
<keyword evidence="4" id="KW-1185">Reference proteome</keyword>
<dbReference type="GO" id="GO:0016853">
    <property type="term" value="F:isomerase activity"/>
    <property type="evidence" value="ECO:0007669"/>
    <property type="project" value="TreeGrafter"/>
</dbReference>
<comment type="caution">
    <text evidence="3">The sequence shown here is derived from an EMBL/GenBank/DDBJ whole genome shotgun (WGS) entry which is preliminary data.</text>
</comment>
<gene>
    <name evidence="3" type="ORF">CAL20_17775</name>
</gene>
<comment type="similarity">
    <text evidence="1">Belongs to the PhzF family.</text>
</comment>